<evidence type="ECO:0000256" key="5">
    <source>
        <dbReference type="ARBA" id="ARBA00022771"/>
    </source>
</evidence>
<name>A0A1I8ART3_9BILA</name>
<sequence>MPDAEAVSLQSEVDGPNCRICYCSADEPLCNPCKCTGTVRYVHQGCLDRWVELRPSDWNGRCDVCQYKLRYEDHAVSQGAVTWSIYFSALGKYLLSVGSLVLTIVAIFASFLLNMKSIANEVHSRSVLYLTASSTVINLQMAFVIMRYLKLPLVRKHLKWAKTPLPTIGRVKCRKKIRETTYRDVIRSDVYYALGVLGFVFVTTVLVQLLGHFLPTPQMSNVTTVENRTSEAVESTPSRWTKGQLEMEALALFFMGMFFLLEVTSVGILPFHEFLNRLIRHALAFFSGKLFNRLITTFFVGWFTESYNSALIASTVFLDLASGHIIVLELSEHYIIGYSKLMNVAVNPNILRFPIQNGDNKYREGLRRIQHAIVFIWVTLAIFILFPLYFTQFFCPSALPLNLGAYDTEDVSRRVFGELTNRSETVRRLIEGMNFTVQAMFVFNIISYVMPVVTLVFAISKHLHKAFNVKRDVIKGGFLALFTMVTISLSFTVYTLFTLFLGRSISSTIALPEAYSNDVVSLAVGWLLLRLFGTTVEKFLRTCGILVSCFCNVAMYLLFIRLIMESYNPVHLQTIFIFTWIFVDPKAVQFARTDKEVFQFAWSSVQRLAIQVSILLPLYIGIWAGILPSSLEMTTSFSSFKWFFLGYSLGLLVIVLTICCIYLLFKLHQHLRYEYEEIRSILINYNPEEENAPPNHKIWTAMKPYKDYSICGYVWRSACGVLRKKPETSAGETGMQNEL</sequence>
<dbReference type="GO" id="GO:0008270">
    <property type="term" value="F:zinc ion binding"/>
    <property type="evidence" value="ECO:0007669"/>
    <property type="project" value="UniProtKB-KW"/>
</dbReference>
<feature type="transmembrane region" description="Helical" evidence="10">
    <location>
        <begin position="435"/>
        <end position="458"/>
    </location>
</feature>
<protein>
    <submittedName>
        <fullName evidence="13">RING-CH-type domain-containing protein</fullName>
    </submittedName>
</protein>
<dbReference type="SUPFAM" id="SSF57850">
    <property type="entry name" value="RING/U-box"/>
    <property type="match status" value="1"/>
</dbReference>
<feature type="transmembrane region" description="Helical" evidence="10">
    <location>
        <begin position="249"/>
        <end position="271"/>
    </location>
</feature>
<keyword evidence="7" id="KW-0862">Zinc</keyword>
<evidence type="ECO:0000313" key="13">
    <source>
        <dbReference type="WBParaSite" id="L893_g880.t1"/>
    </source>
</evidence>
<dbReference type="InterPro" id="IPR013083">
    <property type="entry name" value="Znf_RING/FYVE/PHD"/>
</dbReference>
<feature type="transmembrane region" description="Helical" evidence="10">
    <location>
        <begin position="608"/>
        <end position="630"/>
    </location>
</feature>
<feature type="transmembrane region" description="Helical" evidence="10">
    <location>
        <begin position="372"/>
        <end position="390"/>
    </location>
</feature>
<dbReference type="InterPro" id="IPR011016">
    <property type="entry name" value="Znf_RING-CH"/>
</dbReference>
<dbReference type="WBParaSite" id="L893_g880.t1">
    <property type="protein sequence ID" value="L893_g880.t1"/>
    <property type="gene ID" value="L893_g880"/>
</dbReference>
<keyword evidence="8 10" id="KW-1133">Transmembrane helix</keyword>
<evidence type="ECO:0000256" key="6">
    <source>
        <dbReference type="ARBA" id="ARBA00022786"/>
    </source>
</evidence>
<feature type="transmembrane region" description="Helical" evidence="10">
    <location>
        <begin position="478"/>
        <end position="502"/>
    </location>
</feature>
<keyword evidence="9 10" id="KW-0472">Membrane</keyword>
<evidence type="ECO:0000313" key="12">
    <source>
        <dbReference type="Proteomes" id="UP000095287"/>
    </source>
</evidence>
<dbReference type="SMART" id="SM00744">
    <property type="entry name" value="RINGv"/>
    <property type="match status" value="1"/>
</dbReference>
<evidence type="ECO:0000256" key="1">
    <source>
        <dbReference type="ARBA" id="ARBA00004141"/>
    </source>
</evidence>
<feature type="transmembrane region" description="Helical" evidence="10">
    <location>
        <begin position="127"/>
        <end position="149"/>
    </location>
</feature>
<evidence type="ECO:0000256" key="4">
    <source>
        <dbReference type="ARBA" id="ARBA00022723"/>
    </source>
</evidence>
<keyword evidence="5" id="KW-0863">Zinc-finger</keyword>
<evidence type="ECO:0000256" key="9">
    <source>
        <dbReference type="ARBA" id="ARBA00023136"/>
    </source>
</evidence>
<dbReference type="GO" id="GO:0016020">
    <property type="term" value="C:membrane"/>
    <property type="evidence" value="ECO:0007669"/>
    <property type="project" value="UniProtKB-SubCell"/>
</dbReference>
<feature type="transmembrane region" description="Helical" evidence="10">
    <location>
        <begin position="642"/>
        <end position="665"/>
    </location>
</feature>
<keyword evidence="6" id="KW-0833">Ubl conjugation pathway</keyword>
<reference evidence="13" key="1">
    <citation type="submission" date="2016-11" db="UniProtKB">
        <authorList>
            <consortium name="WormBaseParasite"/>
        </authorList>
    </citation>
    <scope>IDENTIFICATION</scope>
</reference>
<evidence type="ECO:0000256" key="3">
    <source>
        <dbReference type="ARBA" id="ARBA00022692"/>
    </source>
</evidence>
<proteinExistence type="predicted"/>
<keyword evidence="12" id="KW-1185">Reference proteome</keyword>
<dbReference type="Proteomes" id="UP000095287">
    <property type="component" value="Unplaced"/>
</dbReference>
<evidence type="ECO:0000256" key="8">
    <source>
        <dbReference type="ARBA" id="ARBA00022989"/>
    </source>
</evidence>
<dbReference type="Gene3D" id="3.30.40.10">
    <property type="entry name" value="Zinc/RING finger domain, C3HC4 (zinc finger)"/>
    <property type="match status" value="1"/>
</dbReference>
<dbReference type="PANTHER" id="PTHR46065">
    <property type="entry name" value="E3 UBIQUITIN-PROTEIN LIGASE MARCH 2/3 FAMILY MEMBER"/>
    <property type="match status" value="1"/>
</dbReference>
<comment type="subcellular location">
    <subcellularLocation>
        <location evidence="1">Membrane</location>
        <topology evidence="1">Multi-pass membrane protein</topology>
    </subcellularLocation>
</comment>
<organism evidence="12 13">
    <name type="scientific">Steinernema glaseri</name>
    <dbReference type="NCBI Taxonomy" id="37863"/>
    <lineage>
        <taxon>Eukaryota</taxon>
        <taxon>Metazoa</taxon>
        <taxon>Ecdysozoa</taxon>
        <taxon>Nematoda</taxon>
        <taxon>Chromadorea</taxon>
        <taxon>Rhabditida</taxon>
        <taxon>Tylenchina</taxon>
        <taxon>Panagrolaimomorpha</taxon>
        <taxon>Strongyloidoidea</taxon>
        <taxon>Steinernematidae</taxon>
        <taxon>Steinernema</taxon>
    </lineage>
</organism>
<keyword evidence="4" id="KW-0479">Metal-binding</keyword>
<feature type="transmembrane region" description="Helical" evidence="10">
    <location>
        <begin position="93"/>
        <end position="115"/>
    </location>
</feature>
<dbReference type="CDD" id="cd16495">
    <property type="entry name" value="RING_CH-C4HC3_MARCH"/>
    <property type="match status" value="1"/>
</dbReference>
<evidence type="ECO:0000259" key="11">
    <source>
        <dbReference type="PROSITE" id="PS51292"/>
    </source>
</evidence>
<feature type="domain" description="RING-CH-type" evidence="11">
    <location>
        <begin position="10"/>
        <end position="72"/>
    </location>
</feature>
<dbReference type="AlphaFoldDB" id="A0A1I8ART3"/>
<dbReference type="GO" id="GO:0004842">
    <property type="term" value="F:ubiquitin-protein transferase activity"/>
    <property type="evidence" value="ECO:0007669"/>
    <property type="project" value="TreeGrafter"/>
</dbReference>
<evidence type="ECO:0000256" key="2">
    <source>
        <dbReference type="ARBA" id="ARBA00022679"/>
    </source>
</evidence>
<keyword evidence="2" id="KW-0808">Transferase</keyword>
<accession>A0A1I8ART3</accession>
<dbReference type="Pfam" id="PF12906">
    <property type="entry name" value="RINGv"/>
    <property type="match status" value="1"/>
</dbReference>
<feature type="transmembrane region" description="Helical" evidence="10">
    <location>
        <begin position="544"/>
        <end position="564"/>
    </location>
</feature>
<evidence type="ECO:0000256" key="7">
    <source>
        <dbReference type="ARBA" id="ARBA00022833"/>
    </source>
</evidence>
<feature type="transmembrane region" description="Helical" evidence="10">
    <location>
        <begin position="190"/>
        <end position="211"/>
    </location>
</feature>
<dbReference type="GO" id="GO:0016567">
    <property type="term" value="P:protein ubiquitination"/>
    <property type="evidence" value="ECO:0007669"/>
    <property type="project" value="TreeGrafter"/>
</dbReference>
<dbReference type="PANTHER" id="PTHR46065:SF3">
    <property type="entry name" value="FI20425P1"/>
    <property type="match status" value="1"/>
</dbReference>
<dbReference type="PROSITE" id="PS51292">
    <property type="entry name" value="ZF_RING_CH"/>
    <property type="match status" value="1"/>
</dbReference>
<evidence type="ECO:0000256" key="10">
    <source>
        <dbReference type="SAM" id="Phobius"/>
    </source>
</evidence>
<keyword evidence="3 10" id="KW-0812">Transmembrane</keyword>